<dbReference type="EMBL" id="UAUF01000011">
    <property type="protein sequence ID" value="SPZ05838.1"/>
    <property type="molecule type" value="Genomic_DNA"/>
</dbReference>
<accession>A0A2X2CE54</accession>
<protein>
    <submittedName>
        <fullName evidence="1">Uncharacterized protein</fullName>
    </submittedName>
</protein>
<gene>
    <name evidence="1" type="ORF">NCTC11842_01799</name>
</gene>
<evidence type="ECO:0000313" key="2">
    <source>
        <dbReference type="Proteomes" id="UP000250443"/>
    </source>
</evidence>
<reference evidence="1 2" key="1">
    <citation type="submission" date="2018-06" db="EMBL/GenBank/DDBJ databases">
        <authorList>
            <consortium name="Pathogen Informatics"/>
            <person name="Doyle S."/>
        </authorList>
    </citation>
    <scope>NUCLEOTIDE SEQUENCE [LARGE SCALE GENOMIC DNA]</scope>
    <source>
        <strain evidence="1 2">NCTC11842</strain>
    </source>
</reference>
<dbReference type="Proteomes" id="UP000250443">
    <property type="component" value="Unassembled WGS sequence"/>
</dbReference>
<sequence>MAFGCIEEVDFGLAFEMLKDICQWCRAQAHHVHGSRDPNALDSLERVSFELNAKNLVRIVHFREREGKGRSAVPDTLLLGYLLRLMQMTQCHVGNAWWKQRGRLSFGITNNNIAL</sequence>
<name>A0A2X2CE54_PSELU</name>
<proteinExistence type="predicted"/>
<dbReference type="AlphaFoldDB" id="A0A2X2CE54"/>
<organism evidence="1 2">
    <name type="scientific">Pseudomonas luteola</name>
    <dbReference type="NCBI Taxonomy" id="47886"/>
    <lineage>
        <taxon>Bacteria</taxon>
        <taxon>Pseudomonadati</taxon>
        <taxon>Pseudomonadota</taxon>
        <taxon>Gammaproteobacteria</taxon>
        <taxon>Pseudomonadales</taxon>
        <taxon>Pseudomonadaceae</taxon>
        <taxon>Pseudomonas</taxon>
    </lineage>
</organism>
<evidence type="ECO:0000313" key="1">
    <source>
        <dbReference type="EMBL" id="SPZ05838.1"/>
    </source>
</evidence>